<keyword evidence="1" id="KW-0472">Membrane</keyword>
<evidence type="ECO:0000313" key="3">
    <source>
        <dbReference type="Proteomes" id="UP000003009"/>
    </source>
</evidence>
<dbReference type="STRING" id="629741.GCWU000324_01490"/>
<keyword evidence="3" id="KW-1185">Reference proteome</keyword>
<evidence type="ECO:0000256" key="1">
    <source>
        <dbReference type="SAM" id="Phobius"/>
    </source>
</evidence>
<keyword evidence="1" id="KW-1133">Transmembrane helix</keyword>
<dbReference type="HOGENOM" id="CLU_3008262_0_0_4"/>
<dbReference type="Proteomes" id="UP000003009">
    <property type="component" value="Unassembled WGS sequence"/>
</dbReference>
<dbReference type="EMBL" id="ACJW02000003">
    <property type="protein sequence ID" value="EEP67246.1"/>
    <property type="molecule type" value="Genomic_DNA"/>
</dbReference>
<dbReference type="AlphaFoldDB" id="C4GKI7"/>
<gene>
    <name evidence="2" type="ORF">GCWU000324_01490</name>
</gene>
<reference evidence="2" key="1">
    <citation type="submission" date="2009-04" db="EMBL/GenBank/DDBJ databases">
        <authorList>
            <person name="Weinstock G."/>
            <person name="Sodergren E."/>
            <person name="Clifton S."/>
            <person name="Fulton L."/>
            <person name="Fulton B."/>
            <person name="Courtney L."/>
            <person name="Fronick C."/>
            <person name="Harrison M."/>
            <person name="Strong C."/>
            <person name="Farmer C."/>
            <person name="Delahaunty K."/>
            <person name="Markovic C."/>
            <person name="Hall O."/>
            <person name="Minx P."/>
            <person name="Tomlinson C."/>
            <person name="Mitreva M."/>
            <person name="Nelson J."/>
            <person name="Hou S."/>
            <person name="Wollam A."/>
            <person name="Pepin K.H."/>
            <person name="Johnson M."/>
            <person name="Bhonagiri V."/>
            <person name="Nash W.E."/>
            <person name="Warren W."/>
            <person name="Chinwalla A."/>
            <person name="Mardis E.R."/>
            <person name="Wilson R.K."/>
        </authorList>
    </citation>
    <scope>NUCLEOTIDE SEQUENCE [LARGE SCALE GENOMIC DNA]</scope>
    <source>
        <strain evidence="2">ATCC 51147</strain>
    </source>
</reference>
<evidence type="ECO:0000313" key="2">
    <source>
        <dbReference type="EMBL" id="EEP67246.1"/>
    </source>
</evidence>
<comment type="caution">
    <text evidence="2">The sequence shown here is derived from an EMBL/GenBank/DDBJ whole genome shotgun (WGS) entry which is preliminary data.</text>
</comment>
<protein>
    <submittedName>
        <fullName evidence="2">Uncharacterized protein</fullName>
    </submittedName>
</protein>
<feature type="transmembrane region" description="Helical" evidence="1">
    <location>
        <begin position="26"/>
        <end position="44"/>
    </location>
</feature>
<keyword evidence="1" id="KW-0812">Transmembrane</keyword>
<proteinExistence type="predicted"/>
<sequence length="56" mass="6362">MFILNSTIGFFWTVGSVGQPEKVGNMVFRLPLMGGLLVLFYSLFSDIKETSWILIF</sequence>
<organism evidence="2 3">
    <name type="scientific">Kingella oralis ATCC 51147</name>
    <dbReference type="NCBI Taxonomy" id="629741"/>
    <lineage>
        <taxon>Bacteria</taxon>
        <taxon>Pseudomonadati</taxon>
        <taxon>Pseudomonadota</taxon>
        <taxon>Betaproteobacteria</taxon>
        <taxon>Neisseriales</taxon>
        <taxon>Neisseriaceae</taxon>
        <taxon>Kingella</taxon>
    </lineage>
</organism>
<name>C4GKI7_9NEIS</name>
<accession>C4GKI7</accession>